<evidence type="ECO:0000313" key="1">
    <source>
        <dbReference type="EMBL" id="QJR28681.1"/>
    </source>
</evidence>
<dbReference type="Proteomes" id="UP000501130">
    <property type="component" value="Chromosome"/>
</dbReference>
<proteinExistence type="predicted"/>
<accession>A0ABX6N2T2</accession>
<dbReference type="EMBL" id="CP053084">
    <property type="protein sequence ID" value="QJR28681.1"/>
    <property type="molecule type" value="Genomic_DNA"/>
</dbReference>
<evidence type="ECO:0000313" key="2">
    <source>
        <dbReference type="Proteomes" id="UP000501130"/>
    </source>
</evidence>
<protein>
    <submittedName>
        <fullName evidence="1">Uncharacterized protein</fullName>
    </submittedName>
</protein>
<keyword evidence="2" id="KW-1185">Reference proteome</keyword>
<reference evidence="1 2" key="1">
    <citation type="submission" date="2020-05" db="EMBL/GenBank/DDBJ databases">
        <title>Compete genome of Limnobacter sp. SAORIC-580.</title>
        <authorList>
            <person name="Song J."/>
            <person name="Cho J.-C."/>
        </authorList>
    </citation>
    <scope>NUCLEOTIDE SEQUENCE [LARGE SCALE GENOMIC DNA]</scope>
    <source>
        <strain evidence="1 2">SAORIC-580</strain>
    </source>
</reference>
<dbReference type="RefSeq" id="WP_171097612.1">
    <property type="nucleotide sequence ID" value="NZ_CP053084.1"/>
</dbReference>
<name>A0ABX6N2T2_9BURK</name>
<sequence>MSQRIGVWFGQGLHSALAARAAWGQLQAEYPGADWVLFGPRGSLFLFEMDARVPVYIPLRALEPRRPAQTRLSYYLEKRAQFKKLRGLKLNLCIGVSASVPLPELNLQAVTQFQHVQKMLGIGGKFMQQELSVFLQAERPLLQAGPQALAYATQLYRKTSPSLIKAVALLYAEENAPSLDLQWQALQRSLAQLGGNTHLTVAAVVGENRLLARQLSASQPGWLQLGLPQAMGLIAYADRVISASEAITLICAEMGRSDRLLLVKSHS</sequence>
<organism evidence="1 2">
    <name type="scientific">Limnobacter profundi</name>
    <dbReference type="NCBI Taxonomy" id="2732163"/>
    <lineage>
        <taxon>Bacteria</taxon>
        <taxon>Pseudomonadati</taxon>
        <taxon>Pseudomonadota</taxon>
        <taxon>Betaproteobacteria</taxon>
        <taxon>Burkholderiales</taxon>
        <taxon>Burkholderiaceae</taxon>
        <taxon>Limnobacter</taxon>
    </lineage>
</organism>
<gene>
    <name evidence="1" type="ORF">HKT17_02630</name>
</gene>